<evidence type="ECO:0000313" key="2">
    <source>
        <dbReference type="Proteomes" id="UP000318939"/>
    </source>
</evidence>
<proteinExistence type="predicted"/>
<accession>A0ABY8IFI8</accession>
<name>A0ABY8IFI8_9HYPH</name>
<dbReference type="RefSeq" id="WP_142830428.1">
    <property type="nucleotide sequence ID" value="NZ_CP117267.1"/>
</dbReference>
<reference evidence="1" key="1">
    <citation type="journal article" date="2019" name="Phytopathology">
        <title>A Novel Group of Rhizobium tumorigenes-Like Agrobacteria Associated with Crown Gall Disease of Rhododendron and Blueberry.</title>
        <authorList>
            <person name="Kuzmanovic N."/>
            <person name="Behrens P."/>
            <person name="Idczak E."/>
            <person name="Wagner S."/>
            <person name="Gotz M."/>
            <person name="Sproer C."/>
            <person name="Bunk B."/>
            <person name="Overmann J."/>
            <person name="Smalla K."/>
        </authorList>
    </citation>
    <scope>NUCLEOTIDE SEQUENCE</scope>
    <source>
        <strain evidence="1">Rho-6.2</strain>
    </source>
</reference>
<evidence type="ECO:0000313" key="1">
    <source>
        <dbReference type="EMBL" id="WFS21981.1"/>
    </source>
</evidence>
<dbReference type="EMBL" id="CP117267">
    <property type="protein sequence ID" value="WFS21981.1"/>
    <property type="molecule type" value="Genomic_DNA"/>
</dbReference>
<protein>
    <submittedName>
        <fullName evidence="1">Uncharacterized protein</fullName>
    </submittedName>
</protein>
<gene>
    <name evidence="1" type="ORF">PR018_12460</name>
</gene>
<organism evidence="1 2">
    <name type="scientific">Rhizobium rhododendri</name>
    <dbReference type="NCBI Taxonomy" id="2506430"/>
    <lineage>
        <taxon>Bacteria</taxon>
        <taxon>Pseudomonadati</taxon>
        <taxon>Pseudomonadota</taxon>
        <taxon>Alphaproteobacteria</taxon>
        <taxon>Hyphomicrobiales</taxon>
        <taxon>Rhizobiaceae</taxon>
        <taxon>Rhizobium/Agrobacterium group</taxon>
        <taxon>Rhizobium</taxon>
    </lineage>
</organism>
<sequence length="95" mass="10186">MALDALVLGTVNAPYRRSVSSTELVSVLATGKIDSWLVHISTFFTDVRPDLVIDFADAHGIGHSQLQLMYALVKGATGEASKEMEEALVELAQPA</sequence>
<dbReference type="Proteomes" id="UP000318939">
    <property type="component" value="Chromosome"/>
</dbReference>
<reference evidence="1" key="2">
    <citation type="journal article" date="2023" name="MicrobiologyOpen">
        <title>Genomics of the tumorigenes clade of the family Rhizobiaceae and description of Rhizobium rhododendri sp. nov.</title>
        <authorList>
            <person name="Kuzmanovic N."/>
            <person name="diCenzo G.C."/>
            <person name="Bunk B."/>
            <person name="Sproeer C."/>
            <person name="Fruehling A."/>
            <person name="Neumann-Schaal M."/>
            <person name="Overmann J."/>
            <person name="Smalla K."/>
        </authorList>
    </citation>
    <scope>NUCLEOTIDE SEQUENCE</scope>
    <source>
        <strain evidence="1">Rho-6.2</strain>
    </source>
</reference>
<keyword evidence="2" id="KW-1185">Reference proteome</keyword>